<evidence type="ECO:0000259" key="1">
    <source>
        <dbReference type="Pfam" id="PF23584"/>
    </source>
</evidence>
<organism evidence="2 3">
    <name type="scientific">Penicillium citrinum</name>
    <dbReference type="NCBI Taxonomy" id="5077"/>
    <lineage>
        <taxon>Eukaryota</taxon>
        <taxon>Fungi</taxon>
        <taxon>Dikarya</taxon>
        <taxon>Ascomycota</taxon>
        <taxon>Pezizomycotina</taxon>
        <taxon>Eurotiomycetes</taxon>
        <taxon>Eurotiomycetidae</taxon>
        <taxon>Eurotiales</taxon>
        <taxon>Aspergillaceae</taxon>
        <taxon>Penicillium</taxon>
    </lineage>
</organism>
<sequence length="141" mass="15035">MATSGSVQFLAARISNTLNTENNWGFAWKVNWTNCSTSANKTSSDSELKINLGKEWDGQSVRFTTKKGAIQPNLTILTADDKCSDVSALVFNVTKTLETQSDYYKGEKCTVLASPASISAPCKTSVALAAVSSILSTLTAV</sequence>
<dbReference type="AlphaFoldDB" id="A0A9W9TMM8"/>
<accession>A0A9W9TMM8</accession>
<gene>
    <name evidence="2" type="ORF">N7469_006706</name>
</gene>
<evidence type="ECO:0000313" key="2">
    <source>
        <dbReference type="EMBL" id="KAJ5226700.1"/>
    </source>
</evidence>
<dbReference type="GeneID" id="81384791"/>
<reference evidence="2" key="2">
    <citation type="journal article" date="2023" name="IMA Fungus">
        <title>Comparative genomic study of the Penicillium genus elucidates a diverse pangenome and 15 lateral gene transfer events.</title>
        <authorList>
            <person name="Petersen C."/>
            <person name="Sorensen T."/>
            <person name="Nielsen M.R."/>
            <person name="Sondergaard T.E."/>
            <person name="Sorensen J.L."/>
            <person name="Fitzpatrick D.A."/>
            <person name="Frisvad J.C."/>
            <person name="Nielsen K.L."/>
        </authorList>
    </citation>
    <scope>NUCLEOTIDE SEQUENCE</scope>
    <source>
        <strain evidence="2">IBT 23319</strain>
    </source>
</reference>
<name>A0A9W9TMM8_PENCI</name>
<dbReference type="RefSeq" id="XP_056499065.1">
    <property type="nucleotide sequence ID" value="XM_056645624.1"/>
</dbReference>
<dbReference type="InterPro" id="IPR055560">
    <property type="entry name" value="DUF7136"/>
</dbReference>
<evidence type="ECO:0000313" key="3">
    <source>
        <dbReference type="Proteomes" id="UP001147733"/>
    </source>
</evidence>
<dbReference type="EMBL" id="JAPQKT010000006">
    <property type="protein sequence ID" value="KAJ5226700.1"/>
    <property type="molecule type" value="Genomic_DNA"/>
</dbReference>
<keyword evidence="3" id="KW-1185">Reference proteome</keyword>
<proteinExistence type="predicted"/>
<feature type="domain" description="DUF7136" evidence="1">
    <location>
        <begin position="5"/>
        <end position="140"/>
    </location>
</feature>
<reference evidence="2" key="1">
    <citation type="submission" date="2022-11" db="EMBL/GenBank/DDBJ databases">
        <authorList>
            <person name="Petersen C."/>
        </authorList>
    </citation>
    <scope>NUCLEOTIDE SEQUENCE</scope>
    <source>
        <strain evidence="2">IBT 23319</strain>
    </source>
</reference>
<protein>
    <recommendedName>
        <fullName evidence="1">DUF7136 domain-containing protein</fullName>
    </recommendedName>
</protein>
<dbReference type="OrthoDB" id="4490227at2759"/>
<dbReference type="Proteomes" id="UP001147733">
    <property type="component" value="Unassembled WGS sequence"/>
</dbReference>
<dbReference type="Pfam" id="PF23584">
    <property type="entry name" value="DUF7136"/>
    <property type="match status" value="1"/>
</dbReference>
<comment type="caution">
    <text evidence="2">The sequence shown here is derived from an EMBL/GenBank/DDBJ whole genome shotgun (WGS) entry which is preliminary data.</text>
</comment>